<reference evidence="1 2" key="1">
    <citation type="journal article" date="2019" name="Nat. Ecol. Evol.">
        <title>Megaphylogeny resolves global patterns of mushroom evolution.</title>
        <authorList>
            <person name="Varga T."/>
            <person name="Krizsan K."/>
            <person name="Foldi C."/>
            <person name="Dima B."/>
            <person name="Sanchez-Garcia M."/>
            <person name="Sanchez-Ramirez S."/>
            <person name="Szollosi G.J."/>
            <person name="Szarkandi J.G."/>
            <person name="Papp V."/>
            <person name="Albert L."/>
            <person name="Andreopoulos W."/>
            <person name="Angelini C."/>
            <person name="Antonin V."/>
            <person name="Barry K.W."/>
            <person name="Bougher N.L."/>
            <person name="Buchanan P."/>
            <person name="Buyck B."/>
            <person name="Bense V."/>
            <person name="Catcheside P."/>
            <person name="Chovatia M."/>
            <person name="Cooper J."/>
            <person name="Damon W."/>
            <person name="Desjardin D."/>
            <person name="Finy P."/>
            <person name="Geml J."/>
            <person name="Haridas S."/>
            <person name="Hughes K."/>
            <person name="Justo A."/>
            <person name="Karasinski D."/>
            <person name="Kautmanova I."/>
            <person name="Kiss B."/>
            <person name="Kocsube S."/>
            <person name="Kotiranta H."/>
            <person name="LaButti K.M."/>
            <person name="Lechner B.E."/>
            <person name="Liimatainen K."/>
            <person name="Lipzen A."/>
            <person name="Lukacs Z."/>
            <person name="Mihaltcheva S."/>
            <person name="Morgado L.N."/>
            <person name="Niskanen T."/>
            <person name="Noordeloos M.E."/>
            <person name="Ohm R.A."/>
            <person name="Ortiz-Santana B."/>
            <person name="Ovrebo C."/>
            <person name="Racz N."/>
            <person name="Riley R."/>
            <person name="Savchenko A."/>
            <person name="Shiryaev A."/>
            <person name="Soop K."/>
            <person name="Spirin V."/>
            <person name="Szebenyi C."/>
            <person name="Tomsovsky M."/>
            <person name="Tulloss R.E."/>
            <person name="Uehling J."/>
            <person name="Grigoriev I.V."/>
            <person name="Vagvolgyi C."/>
            <person name="Papp T."/>
            <person name="Martin F.M."/>
            <person name="Miettinen O."/>
            <person name="Hibbett D.S."/>
            <person name="Nagy L.G."/>
        </authorList>
    </citation>
    <scope>NUCLEOTIDE SEQUENCE [LARGE SCALE GENOMIC DNA]</scope>
    <source>
        <strain evidence="1 2">NL-1719</strain>
    </source>
</reference>
<evidence type="ECO:0000313" key="2">
    <source>
        <dbReference type="Proteomes" id="UP000308600"/>
    </source>
</evidence>
<proteinExistence type="predicted"/>
<dbReference type="EMBL" id="ML208295">
    <property type="protein sequence ID" value="TFK71655.1"/>
    <property type="molecule type" value="Genomic_DNA"/>
</dbReference>
<name>A0ACD3B0V9_9AGAR</name>
<keyword evidence="2" id="KW-1185">Reference proteome</keyword>
<sequence>MMHHHFVRGPSRLLWFIIGAGSATWWIKSRELHGSSSGPCWRAPIRERTQNPDWTFGDKRWEEDREKMKEVMANASEATLDSIVIAAQNLKKRLAEVRPERKHQPETPEQRPESKDLPTSS</sequence>
<organism evidence="1 2">
    <name type="scientific">Pluteus cervinus</name>
    <dbReference type="NCBI Taxonomy" id="181527"/>
    <lineage>
        <taxon>Eukaryota</taxon>
        <taxon>Fungi</taxon>
        <taxon>Dikarya</taxon>
        <taxon>Basidiomycota</taxon>
        <taxon>Agaricomycotina</taxon>
        <taxon>Agaricomycetes</taxon>
        <taxon>Agaricomycetidae</taxon>
        <taxon>Agaricales</taxon>
        <taxon>Pluteineae</taxon>
        <taxon>Pluteaceae</taxon>
        <taxon>Pluteus</taxon>
    </lineage>
</organism>
<evidence type="ECO:0000313" key="1">
    <source>
        <dbReference type="EMBL" id="TFK71655.1"/>
    </source>
</evidence>
<dbReference type="Proteomes" id="UP000308600">
    <property type="component" value="Unassembled WGS sequence"/>
</dbReference>
<protein>
    <submittedName>
        <fullName evidence="1">Uncharacterized protein</fullName>
    </submittedName>
</protein>
<accession>A0ACD3B0V9</accession>
<gene>
    <name evidence="1" type="ORF">BDN72DRAFT_427248</name>
</gene>